<reference evidence="5 6" key="1">
    <citation type="journal article" date="2014" name="Genome Announc.">
        <title>Genome Sequence of the Microsporidian Species Nematocida sp1 Strain ERTm6 (ATCC PRA-372).</title>
        <authorList>
            <person name="Bakowski M.A."/>
            <person name="Priest M."/>
            <person name="Young S."/>
            <person name="Cuomo C.A."/>
            <person name="Troemel E.R."/>
        </authorList>
    </citation>
    <scope>NUCLEOTIDE SEQUENCE [LARGE SCALE GENOMIC DNA]</scope>
    <source>
        <strain evidence="5 6">ERTm6</strain>
    </source>
</reference>
<dbReference type="SUPFAM" id="SSF52980">
    <property type="entry name" value="Restriction endonuclease-like"/>
    <property type="match status" value="1"/>
</dbReference>
<feature type="domain" description="Helix-hairpin-helix DNA-binding motif class 1" evidence="3">
    <location>
        <begin position="59"/>
        <end position="78"/>
    </location>
</feature>
<dbReference type="SMART" id="SM00278">
    <property type="entry name" value="HhH1"/>
    <property type="match status" value="3"/>
</dbReference>
<dbReference type="GO" id="GO:0000727">
    <property type="term" value="P:double-strand break repair via break-induced replication"/>
    <property type="evidence" value="ECO:0007669"/>
    <property type="project" value="UniProtKB-UniRule"/>
</dbReference>
<keyword evidence="2" id="KW-0540">Nuclease</keyword>
<comment type="caution">
    <text evidence="5">The sequence shown here is derived from an EMBL/GenBank/DDBJ whole genome shotgun (WGS) entry which is preliminary data.</text>
</comment>
<keyword evidence="2" id="KW-0539">Nucleus</keyword>
<dbReference type="Gene3D" id="3.40.50.10130">
    <property type="match status" value="1"/>
</dbReference>
<keyword evidence="2" id="KW-0227">DNA damage</keyword>
<name>A0A086J4P8_NEMA1</name>
<dbReference type="Pfam" id="PF02732">
    <property type="entry name" value="ERCC4"/>
    <property type="match status" value="1"/>
</dbReference>
<keyword evidence="2" id="KW-0234">DNA repair</keyword>
<dbReference type="Gene3D" id="1.10.150.110">
    <property type="entry name" value="DNA polymerase beta, N-terminal domain-like"/>
    <property type="match status" value="1"/>
</dbReference>
<proteinExistence type="inferred from homology"/>
<keyword evidence="2" id="KW-0233">DNA recombination</keyword>
<dbReference type="PANTHER" id="PTHR13451:SF0">
    <property type="entry name" value="CROSSOVER JUNCTION ENDONUCLEASE MUS81"/>
    <property type="match status" value="1"/>
</dbReference>
<dbReference type="GO" id="GO:0003677">
    <property type="term" value="F:DNA binding"/>
    <property type="evidence" value="ECO:0007669"/>
    <property type="project" value="UniProtKB-UniRule"/>
</dbReference>
<protein>
    <recommendedName>
        <fullName evidence="2">Crossover junction endonuclease MUS81</fullName>
        <ecNumber evidence="2">3.1.22.-</ecNumber>
    </recommendedName>
</protein>
<dbReference type="InterPro" id="IPR033309">
    <property type="entry name" value="Mus81"/>
</dbReference>
<comment type="function">
    <text evidence="2">Interacts with EME1 to form a DNA structure-specific endonuclease with substrate preference for branched DNA structures with a 5'-end at the branch nick. Typical substrates include 3'-flap structures, D-loops, replication forks and nicked Holliday junctions. May be required in mitosis for the processing of stalled or collapsed replication fork intermediates. May be required in meiosis for the repair of meiosis-specific double strand breaks subsequent to single-end invasion (SEI).</text>
</comment>
<keyword evidence="2" id="KW-0479">Metal-binding</keyword>
<dbReference type="GO" id="GO:0006308">
    <property type="term" value="P:DNA catabolic process"/>
    <property type="evidence" value="ECO:0007669"/>
    <property type="project" value="UniProtKB-UniRule"/>
</dbReference>
<dbReference type="GO" id="GO:0008821">
    <property type="term" value="F:crossover junction DNA endonuclease activity"/>
    <property type="evidence" value="ECO:0007669"/>
    <property type="project" value="UniProtKB-UniRule"/>
</dbReference>
<evidence type="ECO:0000256" key="1">
    <source>
        <dbReference type="ARBA" id="ARBA00022801"/>
    </source>
</evidence>
<dbReference type="InterPro" id="IPR027421">
    <property type="entry name" value="DNA_pol_lamdba_lyase_dom_sf"/>
</dbReference>
<dbReference type="SUPFAM" id="SSF47802">
    <property type="entry name" value="DNA polymerase beta, N-terminal domain-like"/>
    <property type="match status" value="1"/>
</dbReference>
<comment type="subcellular location">
    <subcellularLocation>
        <location evidence="2">Nucleus</location>
    </subcellularLocation>
</comment>
<feature type="domain" description="Helix-hairpin-helix DNA-binding motif class 1" evidence="3">
    <location>
        <begin position="507"/>
        <end position="526"/>
    </location>
</feature>
<comment type="cofactor">
    <cofactor evidence="2">
        <name>Mg(2+)</name>
        <dbReference type="ChEBI" id="CHEBI:18420"/>
    </cofactor>
</comment>
<dbReference type="Proteomes" id="UP000054524">
    <property type="component" value="Unassembled WGS sequence"/>
</dbReference>
<dbReference type="InterPro" id="IPR003583">
    <property type="entry name" value="Hlx-hairpin-Hlx_DNA-bd_motif"/>
</dbReference>
<comment type="subunit">
    <text evidence="2">Interacts with EME1.</text>
</comment>
<dbReference type="GeneID" id="77675164"/>
<dbReference type="GO" id="GO:0048257">
    <property type="term" value="F:3'-flap endonuclease activity"/>
    <property type="evidence" value="ECO:0007669"/>
    <property type="project" value="TreeGrafter"/>
</dbReference>
<sequence length="573" mass="64546">MAAGKETPNYKDRVAATLSKLIEKERVYSKVSGVTFGFIRYKRAAKELLLYDGRMESAADLCNVKHIGKSIADKIAKELEDFSIPPAKQSFHGNNEDEPIVISDHSSILENPCDTPFPQEKPQISIESNKEELILQDKSGLNKFKKIETKADGFTARYAQSEVEIQIKAKQTGNVFTVKTSHARTKVPIPYALGHLILDTLAYDALECKPVDTSSLRYLCLERARKHTALYGSGVLFESTEKKVKHFAKILLRHALIEESPAGVFITNPGMCAATLLSSSIKKIEQFTKKPSVCAQKTALRKNPVRPTDKEPAQTSEPLLLIDIREKRSREDPYFFHTFLSHAGVKAETRVLSIGDFLWAHIKNSQELYCKVLIERKTIRDLLQSVRDGRYREQKERLVSLPGRKIYCIEGTHSLEKSITKMIYTVTYSLIASRFMVINPRRVEETLFTIEKIHGHVANEVNTACLQEKETERSDKKEDGLFLLDNLLARLHRKKLTDYTETEQSLIVLQAIKGVSQSAAINIVLKIGKLSDLIKKSQDRSSLLEELAAIPGSKRNRQLGPKKAQSILLSLGL</sequence>
<dbReference type="RefSeq" id="XP_052905671.1">
    <property type="nucleotide sequence ID" value="XM_053047846.1"/>
</dbReference>
<organism evidence="5 6">
    <name type="scientific">Nematocida ausubeli (strain ATCC PRA-371 / ERTm2)</name>
    <name type="common">Nematode killer fungus</name>
    <dbReference type="NCBI Taxonomy" id="1913371"/>
    <lineage>
        <taxon>Eukaryota</taxon>
        <taxon>Fungi</taxon>
        <taxon>Fungi incertae sedis</taxon>
        <taxon>Microsporidia</taxon>
        <taxon>Nematocida</taxon>
    </lineage>
</organism>
<keyword evidence="6" id="KW-1185">Reference proteome</keyword>
<dbReference type="InterPro" id="IPR011335">
    <property type="entry name" value="Restrct_endonuc-II-like"/>
</dbReference>
<dbReference type="PANTHER" id="PTHR13451">
    <property type="entry name" value="CLASS II CROSSOVER JUNCTION ENDONUCLEASE MUS81"/>
    <property type="match status" value="1"/>
</dbReference>
<evidence type="ECO:0000259" key="3">
    <source>
        <dbReference type="SMART" id="SM00278"/>
    </source>
</evidence>
<dbReference type="GO" id="GO:0005634">
    <property type="term" value="C:nucleus"/>
    <property type="evidence" value="ECO:0007669"/>
    <property type="project" value="UniProtKB-SubCell"/>
</dbReference>
<feature type="domain" description="ERCC4" evidence="4">
    <location>
        <begin position="319"/>
        <end position="413"/>
    </location>
</feature>
<dbReference type="EMBL" id="AKIJ01000001">
    <property type="protein sequence ID" value="KFG27116.1"/>
    <property type="molecule type" value="Genomic_DNA"/>
</dbReference>
<evidence type="ECO:0000256" key="2">
    <source>
        <dbReference type="RuleBase" id="RU369042"/>
    </source>
</evidence>
<keyword evidence="1 2" id="KW-0378">Hydrolase</keyword>
<dbReference type="GO" id="GO:0000712">
    <property type="term" value="P:resolution of meiotic recombination intermediates"/>
    <property type="evidence" value="ECO:0007669"/>
    <property type="project" value="TreeGrafter"/>
</dbReference>
<keyword evidence="2" id="KW-0255">Endonuclease</keyword>
<dbReference type="AlphaFoldDB" id="A0A086J4P8"/>
<dbReference type="CDD" id="cd20074">
    <property type="entry name" value="XPF_nuclease_Mus81"/>
    <property type="match status" value="1"/>
</dbReference>
<dbReference type="EC" id="3.1.22.-" evidence="2"/>
<feature type="domain" description="Helix-hairpin-helix DNA-binding motif class 1" evidence="3">
    <location>
        <begin position="545"/>
        <end position="570"/>
    </location>
</feature>
<dbReference type="GO" id="GO:0031573">
    <property type="term" value="P:mitotic intra-S DNA damage checkpoint signaling"/>
    <property type="evidence" value="ECO:0007669"/>
    <property type="project" value="TreeGrafter"/>
</dbReference>
<comment type="similarity">
    <text evidence="2">Belongs to the XPF family.</text>
</comment>
<evidence type="ECO:0000313" key="5">
    <source>
        <dbReference type="EMBL" id="KFG27116.1"/>
    </source>
</evidence>
<keyword evidence="2" id="KW-0460">Magnesium</keyword>
<dbReference type="GO" id="GO:0046872">
    <property type="term" value="F:metal ion binding"/>
    <property type="evidence" value="ECO:0007669"/>
    <property type="project" value="UniProtKB-UniRule"/>
</dbReference>
<dbReference type="SMART" id="SM00891">
    <property type="entry name" value="ERCC4"/>
    <property type="match status" value="1"/>
</dbReference>
<evidence type="ECO:0000313" key="6">
    <source>
        <dbReference type="Proteomes" id="UP000054524"/>
    </source>
</evidence>
<dbReference type="InterPro" id="IPR047416">
    <property type="entry name" value="XPF_nuclease_Mus81"/>
</dbReference>
<dbReference type="GO" id="GO:0048476">
    <property type="term" value="C:Holliday junction resolvase complex"/>
    <property type="evidence" value="ECO:0007669"/>
    <property type="project" value="UniProtKB-UniRule"/>
</dbReference>
<gene>
    <name evidence="5" type="ORF">NESG_00191</name>
</gene>
<dbReference type="InterPro" id="IPR006166">
    <property type="entry name" value="ERCC4_domain"/>
</dbReference>
<dbReference type="HOGENOM" id="CLU_475738_0_0_1"/>
<accession>A0A086J4P8</accession>
<evidence type="ECO:0000259" key="4">
    <source>
        <dbReference type="SMART" id="SM00891"/>
    </source>
</evidence>